<dbReference type="AlphaFoldDB" id="A0A2X5BXM4"/>
<evidence type="ECO:0000313" key="1">
    <source>
        <dbReference type="EMBL" id="VEA39120.1"/>
    </source>
</evidence>
<reference evidence="1 2" key="1">
    <citation type="submission" date="2018-12" db="EMBL/GenBank/DDBJ databases">
        <authorList>
            <consortium name="Pathogen Informatics"/>
        </authorList>
    </citation>
    <scope>NUCLEOTIDE SEQUENCE [LARGE SCALE GENOMIC DNA]</scope>
    <source>
        <strain evidence="1 2">NCTC8272</strain>
    </source>
</reference>
<gene>
    <name evidence="1" type="ORF">NCTC8272_03018</name>
</gene>
<evidence type="ECO:0000313" key="2">
    <source>
        <dbReference type="Proteomes" id="UP000277214"/>
    </source>
</evidence>
<sequence length="150" mass="17467">MITIFTMITKIEEKLLLLRAKKFADKLEGLESFSISLLGKDVFLWHRDELKAANSIDNKDERVCFKQPVAEDKIISAVISLLKIDKQFFCWLVYEGRCGIFVRGSDFHLFLASIFRLNHTYDVSLIFESPDRVIAISDNEYDVDIYHKLK</sequence>
<name>A0A2X5BXM4_SALET</name>
<dbReference type="Proteomes" id="UP000277214">
    <property type="component" value="Chromosome 1"/>
</dbReference>
<organism evidence="1 2">
    <name type="scientific">Salmonella enterica I</name>
    <dbReference type="NCBI Taxonomy" id="59201"/>
    <lineage>
        <taxon>Bacteria</taxon>
        <taxon>Pseudomonadati</taxon>
        <taxon>Pseudomonadota</taxon>
        <taxon>Gammaproteobacteria</taxon>
        <taxon>Enterobacterales</taxon>
        <taxon>Enterobacteriaceae</taxon>
        <taxon>Salmonella</taxon>
    </lineage>
</organism>
<proteinExistence type="predicted"/>
<protein>
    <submittedName>
        <fullName evidence="1">Uncharacterized protein</fullName>
    </submittedName>
</protein>
<accession>A0A2X5BXM4</accession>
<dbReference type="EMBL" id="LR134149">
    <property type="protein sequence ID" value="VEA39120.1"/>
    <property type="molecule type" value="Genomic_DNA"/>
</dbReference>